<dbReference type="GO" id="GO:0004519">
    <property type="term" value="F:endonuclease activity"/>
    <property type="evidence" value="ECO:0007669"/>
    <property type="project" value="UniProtKB-KW"/>
</dbReference>
<dbReference type="Proteomes" id="UP001597302">
    <property type="component" value="Unassembled WGS sequence"/>
</dbReference>
<organism evidence="1 2">
    <name type="scientific">Paracoccus nototheniae</name>
    <dbReference type="NCBI Taxonomy" id="2489002"/>
    <lineage>
        <taxon>Bacteria</taxon>
        <taxon>Pseudomonadati</taxon>
        <taxon>Pseudomonadota</taxon>
        <taxon>Alphaproteobacteria</taxon>
        <taxon>Rhodobacterales</taxon>
        <taxon>Paracoccaceae</taxon>
        <taxon>Paracoccus</taxon>
    </lineage>
</organism>
<dbReference type="RefSeq" id="WP_131573775.1">
    <property type="nucleotide sequence ID" value="NZ_CBCSAJ010000040.1"/>
</dbReference>
<protein>
    <submittedName>
        <fullName evidence="1">HNH endonuclease</fullName>
    </submittedName>
</protein>
<accession>A0ABW4E2S9</accession>
<gene>
    <name evidence="1" type="ORF">ACFQ5P_20205</name>
</gene>
<sequence length="238" mass="27429">MSTQRIQPALRTAIWVGYDKKCLYCRQPILFDDMHVDHFIPESINPQTLQDLKNSNLVPGCYNVRGDYNLVASCVTHNSMKSNDLVPELAIPLYLNKMRRHIVKVKDHLVRLKKDNDYATAITVISQLIEEGIADPVKAVEAIRNACEARDKHTLSFLGVSLPENILRIKVASNVQHLFDVREIDYYKVFTEVANVRPDKIEMLPGGLFMIRISESERIIYRITDYGVYIMGYKRKIF</sequence>
<evidence type="ECO:0000313" key="2">
    <source>
        <dbReference type="Proteomes" id="UP001597302"/>
    </source>
</evidence>
<dbReference type="InterPro" id="IPR003615">
    <property type="entry name" value="HNH_nuc"/>
</dbReference>
<dbReference type="Gene3D" id="1.10.30.50">
    <property type="match status" value="1"/>
</dbReference>
<proteinExistence type="predicted"/>
<reference evidence="2" key="1">
    <citation type="journal article" date="2019" name="Int. J. Syst. Evol. Microbiol.">
        <title>The Global Catalogue of Microorganisms (GCM) 10K type strain sequencing project: providing services to taxonomists for standard genome sequencing and annotation.</title>
        <authorList>
            <consortium name="The Broad Institute Genomics Platform"/>
            <consortium name="The Broad Institute Genome Sequencing Center for Infectious Disease"/>
            <person name="Wu L."/>
            <person name="Ma J."/>
        </authorList>
    </citation>
    <scope>NUCLEOTIDE SEQUENCE [LARGE SCALE GENOMIC DNA]</scope>
    <source>
        <strain evidence="2">CCM 8875</strain>
    </source>
</reference>
<comment type="caution">
    <text evidence="1">The sequence shown here is derived from an EMBL/GenBank/DDBJ whole genome shotgun (WGS) entry which is preliminary data.</text>
</comment>
<keyword evidence="1" id="KW-0378">Hydrolase</keyword>
<name>A0ABW4E2S9_9RHOB</name>
<dbReference type="CDD" id="cd00085">
    <property type="entry name" value="HNHc"/>
    <property type="match status" value="1"/>
</dbReference>
<keyword evidence="1" id="KW-0255">Endonuclease</keyword>
<keyword evidence="2" id="KW-1185">Reference proteome</keyword>
<evidence type="ECO:0000313" key="1">
    <source>
        <dbReference type="EMBL" id="MFD1483618.1"/>
    </source>
</evidence>
<dbReference type="EMBL" id="JBHTOQ010000090">
    <property type="protein sequence ID" value="MFD1483618.1"/>
    <property type="molecule type" value="Genomic_DNA"/>
</dbReference>
<keyword evidence="1" id="KW-0540">Nuclease</keyword>